<reference evidence="1 2" key="1">
    <citation type="submission" date="2024-04" db="EMBL/GenBank/DDBJ databases">
        <title>Tritrichomonas musculus Genome.</title>
        <authorList>
            <person name="Alves-Ferreira E."/>
            <person name="Grigg M."/>
            <person name="Lorenzi H."/>
            <person name="Galac M."/>
        </authorList>
    </citation>
    <scope>NUCLEOTIDE SEQUENCE [LARGE SCALE GENOMIC DNA]</scope>
    <source>
        <strain evidence="1 2">EAF2021</strain>
    </source>
</reference>
<sequence>MNFNHFIPNIFYNNIKLILEKSTFSRGIGSIAISEGYGIMKVKDVNEYYHDMDFKDPKEAKIDDGKGSTWVIIIRDCLFLQLTTESEFIIRLQANPTVYLTGLTFSKCKVQKHLINLNSKSTSITHICCSQLDKIGSSDALFLYSETHENSFLKMVYSTITGTNEWRENVNRIFYLHGTCSLKIQCVNISNSDNHQNIDFTSPSCLNMVMNTLQNLDSRQIILLSNQKQNRTFGIYFGMNNFINNKFQAACLYFKLPKDHMIYITDCAFKYQDGSNGNYFDSDNYGTKKIKNVNCVLAQDFGELNTYWIEKVDCTYSSSPTLNILAHYAVNDYCKGEINGSAYGCNNDTCAADQGCYSDAFKLPTGDDAYTEKFHPDINTPTPHPTVDFSQSSVFSISLQFSN</sequence>
<evidence type="ECO:0000313" key="2">
    <source>
        <dbReference type="Proteomes" id="UP001470230"/>
    </source>
</evidence>
<proteinExistence type="predicted"/>
<gene>
    <name evidence="1" type="ORF">M9Y10_018420</name>
</gene>
<evidence type="ECO:0000313" key="1">
    <source>
        <dbReference type="EMBL" id="KAK8850291.1"/>
    </source>
</evidence>
<keyword evidence="2" id="KW-1185">Reference proteome</keyword>
<accession>A0ABR2HNI9</accession>
<dbReference type="EMBL" id="JAPFFF010000024">
    <property type="protein sequence ID" value="KAK8850291.1"/>
    <property type="molecule type" value="Genomic_DNA"/>
</dbReference>
<protein>
    <submittedName>
        <fullName evidence="1">Uncharacterized protein</fullName>
    </submittedName>
</protein>
<organism evidence="1 2">
    <name type="scientific">Tritrichomonas musculus</name>
    <dbReference type="NCBI Taxonomy" id="1915356"/>
    <lineage>
        <taxon>Eukaryota</taxon>
        <taxon>Metamonada</taxon>
        <taxon>Parabasalia</taxon>
        <taxon>Tritrichomonadida</taxon>
        <taxon>Tritrichomonadidae</taxon>
        <taxon>Tritrichomonas</taxon>
    </lineage>
</organism>
<dbReference type="Proteomes" id="UP001470230">
    <property type="component" value="Unassembled WGS sequence"/>
</dbReference>
<comment type="caution">
    <text evidence="1">The sequence shown here is derived from an EMBL/GenBank/DDBJ whole genome shotgun (WGS) entry which is preliminary data.</text>
</comment>
<name>A0ABR2HNI9_9EUKA</name>